<evidence type="ECO:0000313" key="2">
    <source>
        <dbReference type="Proteomes" id="UP000000773"/>
    </source>
</evidence>
<evidence type="ECO:0008006" key="3">
    <source>
        <dbReference type="Google" id="ProtNLM"/>
    </source>
</evidence>
<protein>
    <recommendedName>
        <fullName evidence="3">DUF1642 domain-containing protein</fullName>
    </recommendedName>
</protein>
<reference evidence="1 2" key="1">
    <citation type="journal article" date="2006" name="Proc. Natl. Acad. Sci. U.S.A.">
        <title>Comparative genomics of the lactic acid bacteria.</title>
        <authorList>
            <person name="Makarova K."/>
            <person name="Slesarev A."/>
            <person name="Wolf Y."/>
            <person name="Sorokin A."/>
            <person name="Mirkin B."/>
            <person name="Koonin E."/>
            <person name="Pavlov A."/>
            <person name="Pavlova N."/>
            <person name="Karamychev V."/>
            <person name="Polouchine N."/>
            <person name="Shakhova V."/>
            <person name="Grigoriev I."/>
            <person name="Lou Y."/>
            <person name="Rohksar D."/>
            <person name="Lucas S."/>
            <person name="Huang K."/>
            <person name="Goodstein D.M."/>
            <person name="Hawkins T."/>
            <person name="Plengvidhya V."/>
            <person name="Welker D."/>
            <person name="Hughes J."/>
            <person name="Goh Y."/>
            <person name="Benson A."/>
            <person name="Baldwin K."/>
            <person name="Lee J.H."/>
            <person name="Diaz-Muniz I."/>
            <person name="Dosti B."/>
            <person name="Smeianov V."/>
            <person name="Wechter W."/>
            <person name="Barabote R."/>
            <person name="Lorca G."/>
            <person name="Altermann E."/>
            <person name="Barrangou R."/>
            <person name="Ganesan B."/>
            <person name="Xie Y."/>
            <person name="Rawsthorne H."/>
            <person name="Tamir D."/>
            <person name="Parker C."/>
            <person name="Breidt F."/>
            <person name="Broadbent J."/>
            <person name="Hutkins R."/>
            <person name="O'Sullivan D."/>
            <person name="Steele J."/>
            <person name="Unlu G."/>
            <person name="Saier M."/>
            <person name="Klaenhammer T."/>
            <person name="Richardson P."/>
            <person name="Kozyavkin S."/>
            <person name="Weimer B."/>
            <person name="Mills D."/>
        </authorList>
    </citation>
    <scope>NUCLEOTIDE SEQUENCE [LARGE SCALE GENOMIC DNA]</scope>
    <source>
        <strain evidence="2">ATCC 25745 / CCUG 21536 / LMG 10740 / 183-1w</strain>
    </source>
</reference>
<dbReference type="RefSeq" id="WP_011673243.1">
    <property type="nucleotide sequence ID" value="NC_008525.1"/>
</dbReference>
<evidence type="ECO:0000313" key="1">
    <source>
        <dbReference type="EMBL" id="ABJ67831.1"/>
    </source>
</evidence>
<accession>Q03G41</accession>
<gene>
    <name evidence="1" type="ordered locus">PEPE_0770</name>
</gene>
<proteinExistence type="predicted"/>
<name>Q03G41_PEDPA</name>
<dbReference type="STRING" id="278197.PEPE_0770"/>
<dbReference type="KEGG" id="ppe:PEPE_0770"/>
<dbReference type="Pfam" id="PF07852">
    <property type="entry name" value="DUF1642"/>
    <property type="match status" value="1"/>
</dbReference>
<sequence length="188" mass="21854">MTKDEYVKKLKKYYDDNKLKQTDSYGKGYTYGLAEALVYAIGLAGKLDESQKAVIPQFVADWIEEAKEYYEDEVDPLRIIFWIGDYISSAEPHYEWLKNIDNQKLLFNAIANGYEVEKEPELHVKLKGLIIGSAYLNYNIPFKTFSTNSLSSPKHMNTEFTKSWLAKNWPEYEAYNNAGLLEFEEVEN</sequence>
<dbReference type="EMBL" id="CP000422">
    <property type="protein sequence ID" value="ABJ67831.1"/>
    <property type="molecule type" value="Genomic_DNA"/>
</dbReference>
<organism evidence="1 2">
    <name type="scientific">Pediococcus pentosaceus (strain ATCC 25745 / CCUG 21536 / LMG 10740 / 183-1w)</name>
    <dbReference type="NCBI Taxonomy" id="278197"/>
    <lineage>
        <taxon>Bacteria</taxon>
        <taxon>Bacillati</taxon>
        <taxon>Bacillota</taxon>
        <taxon>Bacilli</taxon>
        <taxon>Lactobacillales</taxon>
        <taxon>Lactobacillaceae</taxon>
        <taxon>Pediococcus</taxon>
    </lineage>
</organism>
<dbReference type="GeneID" id="33061878"/>
<dbReference type="InterPro" id="IPR012865">
    <property type="entry name" value="DUF1642"/>
</dbReference>
<dbReference type="HOGENOM" id="CLU_1466897_0_0_9"/>
<dbReference type="Proteomes" id="UP000000773">
    <property type="component" value="Chromosome"/>
</dbReference>
<dbReference type="OrthoDB" id="2243928at2"/>
<dbReference type="AlphaFoldDB" id="Q03G41"/>